<keyword evidence="9" id="KW-0547">Nucleotide-binding</keyword>
<keyword evidence="13" id="KW-0902">Two-component regulatory system</keyword>
<evidence type="ECO:0000256" key="10">
    <source>
        <dbReference type="ARBA" id="ARBA00022777"/>
    </source>
</evidence>
<dbReference type="PROSITE" id="PS50109">
    <property type="entry name" value="HIS_KIN"/>
    <property type="match status" value="1"/>
</dbReference>
<evidence type="ECO:0000256" key="15">
    <source>
        <dbReference type="ARBA" id="ARBA00064003"/>
    </source>
</evidence>
<evidence type="ECO:0000256" key="9">
    <source>
        <dbReference type="ARBA" id="ARBA00022741"/>
    </source>
</evidence>
<keyword evidence="6 19" id="KW-0597">Phosphoprotein</keyword>
<dbReference type="EC" id="2.7.13.3" evidence="4"/>
<dbReference type="AlphaFoldDB" id="A0A928ZAI0"/>
<dbReference type="InterPro" id="IPR004358">
    <property type="entry name" value="Sig_transdc_His_kin-like_C"/>
</dbReference>
<dbReference type="SUPFAM" id="SSF47226">
    <property type="entry name" value="Histidine-containing phosphotransfer domain, HPT domain"/>
    <property type="match status" value="1"/>
</dbReference>
<organism evidence="25 26">
    <name type="scientific">Zarconia navalis LEGE 11467</name>
    <dbReference type="NCBI Taxonomy" id="1828826"/>
    <lineage>
        <taxon>Bacteria</taxon>
        <taxon>Bacillati</taxon>
        <taxon>Cyanobacteriota</taxon>
        <taxon>Cyanophyceae</taxon>
        <taxon>Oscillatoriophycideae</taxon>
        <taxon>Oscillatoriales</taxon>
        <taxon>Oscillatoriales incertae sedis</taxon>
        <taxon>Zarconia</taxon>
        <taxon>Zarconia navalis</taxon>
    </lineage>
</organism>
<dbReference type="CDD" id="cd00082">
    <property type="entry name" value="HisKA"/>
    <property type="match status" value="1"/>
</dbReference>
<dbReference type="InterPro" id="IPR011006">
    <property type="entry name" value="CheY-like_superfamily"/>
</dbReference>
<evidence type="ECO:0000313" key="25">
    <source>
        <dbReference type="EMBL" id="MBE9042713.1"/>
    </source>
</evidence>
<accession>A0A928ZAI0</accession>
<evidence type="ECO:0000259" key="22">
    <source>
        <dbReference type="PROSITE" id="PS50109"/>
    </source>
</evidence>
<evidence type="ECO:0000256" key="5">
    <source>
        <dbReference type="ARBA" id="ARBA00022475"/>
    </source>
</evidence>
<dbReference type="SUPFAM" id="SSF55874">
    <property type="entry name" value="ATPase domain of HSP90 chaperone/DNA topoisomerase II/histidine kinase"/>
    <property type="match status" value="1"/>
</dbReference>
<dbReference type="InterPro" id="IPR003661">
    <property type="entry name" value="HisK_dim/P_dom"/>
</dbReference>
<dbReference type="CDD" id="cd16922">
    <property type="entry name" value="HATPase_EvgS-ArcB-TorS-like"/>
    <property type="match status" value="1"/>
</dbReference>
<dbReference type="Pfam" id="PF02518">
    <property type="entry name" value="HATPase_c"/>
    <property type="match status" value="1"/>
</dbReference>
<dbReference type="InterPro" id="IPR001789">
    <property type="entry name" value="Sig_transdc_resp-reg_receiver"/>
</dbReference>
<dbReference type="InterPro" id="IPR003594">
    <property type="entry name" value="HATPase_dom"/>
</dbReference>
<feature type="modified residue" description="4-aspartylphosphate" evidence="19">
    <location>
        <position position="770"/>
    </location>
</feature>
<dbReference type="Pfam" id="PF00512">
    <property type="entry name" value="HisKA"/>
    <property type="match status" value="1"/>
</dbReference>
<evidence type="ECO:0000256" key="13">
    <source>
        <dbReference type="ARBA" id="ARBA00023012"/>
    </source>
</evidence>
<dbReference type="PRINTS" id="PR00344">
    <property type="entry name" value="BCTRLSENSOR"/>
</dbReference>
<feature type="domain" description="HPt" evidence="24">
    <location>
        <begin position="1025"/>
        <end position="1114"/>
    </location>
</feature>
<feature type="transmembrane region" description="Helical" evidence="21">
    <location>
        <begin position="309"/>
        <end position="327"/>
    </location>
</feature>
<dbReference type="PANTHER" id="PTHR45339">
    <property type="entry name" value="HYBRID SIGNAL TRANSDUCTION HISTIDINE KINASE J"/>
    <property type="match status" value="1"/>
</dbReference>
<keyword evidence="11" id="KW-0067">ATP-binding</keyword>
<evidence type="ECO:0000256" key="19">
    <source>
        <dbReference type="PROSITE-ProRule" id="PRU00169"/>
    </source>
</evidence>
<evidence type="ECO:0000256" key="1">
    <source>
        <dbReference type="ARBA" id="ARBA00000085"/>
    </source>
</evidence>
<dbReference type="InterPro" id="IPR005467">
    <property type="entry name" value="His_kinase_dom"/>
</dbReference>
<dbReference type="PROSITE" id="PS50894">
    <property type="entry name" value="HPT"/>
    <property type="match status" value="1"/>
</dbReference>
<evidence type="ECO:0000256" key="17">
    <source>
        <dbReference type="ARBA" id="ARBA00074306"/>
    </source>
</evidence>
<protein>
    <recommendedName>
        <fullName evidence="17">Circadian input-output histidine kinase CikA</fullName>
        <ecNumber evidence="4">2.7.13.3</ecNumber>
    </recommendedName>
    <alternativeName>
        <fullName evidence="16">Sensory/regulatory protein RpfC</fullName>
    </alternativeName>
</protein>
<evidence type="ECO:0000256" key="12">
    <source>
        <dbReference type="ARBA" id="ARBA00022989"/>
    </source>
</evidence>
<evidence type="ECO:0000313" key="26">
    <source>
        <dbReference type="Proteomes" id="UP000621799"/>
    </source>
</evidence>
<keyword evidence="26" id="KW-1185">Reference proteome</keyword>
<evidence type="ECO:0000256" key="7">
    <source>
        <dbReference type="ARBA" id="ARBA00022679"/>
    </source>
</evidence>
<dbReference type="GO" id="GO:0005524">
    <property type="term" value="F:ATP binding"/>
    <property type="evidence" value="ECO:0007669"/>
    <property type="project" value="UniProtKB-KW"/>
</dbReference>
<keyword evidence="12 21" id="KW-1133">Transmembrane helix</keyword>
<dbReference type="SMART" id="SM00448">
    <property type="entry name" value="REC"/>
    <property type="match status" value="2"/>
</dbReference>
<evidence type="ECO:0000256" key="20">
    <source>
        <dbReference type="SAM" id="MobiDB-lite"/>
    </source>
</evidence>
<keyword evidence="14 21" id="KW-0472">Membrane</keyword>
<comment type="catalytic activity">
    <reaction evidence="1">
        <text>ATP + protein L-histidine = ADP + protein N-phospho-L-histidine.</text>
        <dbReference type="EC" id="2.7.13.3"/>
    </reaction>
</comment>
<keyword evidence="10" id="KW-0418">Kinase</keyword>
<dbReference type="EMBL" id="JADEXN010000417">
    <property type="protein sequence ID" value="MBE9042713.1"/>
    <property type="molecule type" value="Genomic_DNA"/>
</dbReference>
<dbReference type="Gene3D" id="1.10.287.130">
    <property type="match status" value="1"/>
</dbReference>
<feature type="modified residue" description="4-aspartylphosphate" evidence="19">
    <location>
        <position position="906"/>
    </location>
</feature>
<dbReference type="InterPro" id="IPR036890">
    <property type="entry name" value="HATPase_C_sf"/>
</dbReference>
<evidence type="ECO:0000256" key="8">
    <source>
        <dbReference type="ARBA" id="ARBA00022692"/>
    </source>
</evidence>
<keyword evidence="7" id="KW-0808">Transferase</keyword>
<dbReference type="PROSITE" id="PS50110">
    <property type="entry name" value="RESPONSE_REGULATORY"/>
    <property type="match status" value="2"/>
</dbReference>
<comment type="subunit">
    <text evidence="15">At low DSF concentrations, interacts with RpfF.</text>
</comment>
<evidence type="ECO:0000256" key="2">
    <source>
        <dbReference type="ARBA" id="ARBA00004651"/>
    </source>
</evidence>
<dbReference type="SUPFAM" id="SSF52172">
    <property type="entry name" value="CheY-like"/>
    <property type="match status" value="2"/>
</dbReference>
<dbReference type="RefSeq" id="WP_264322863.1">
    <property type="nucleotide sequence ID" value="NZ_JADEXN010000417.1"/>
</dbReference>
<dbReference type="InterPro" id="IPR036641">
    <property type="entry name" value="HPT_dom_sf"/>
</dbReference>
<dbReference type="Gene3D" id="3.40.50.2300">
    <property type="match status" value="2"/>
</dbReference>
<evidence type="ECO:0000256" key="14">
    <source>
        <dbReference type="ARBA" id="ARBA00023136"/>
    </source>
</evidence>
<feature type="region of interest" description="Disordered" evidence="20">
    <location>
        <begin position="972"/>
        <end position="1005"/>
    </location>
</feature>
<dbReference type="Proteomes" id="UP000621799">
    <property type="component" value="Unassembled WGS sequence"/>
</dbReference>
<dbReference type="SMART" id="SM00388">
    <property type="entry name" value="HisKA"/>
    <property type="match status" value="1"/>
</dbReference>
<dbReference type="FunFam" id="1.10.287.130:FF:000002">
    <property type="entry name" value="Two-component osmosensing histidine kinase"/>
    <property type="match status" value="1"/>
</dbReference>
<dbReference type="Pfam" id="PF01627">
    <property type="entry name" value="Hpt"/>
    <property type="match status" value="1"/>
</dbReference>
<evidence type="ECO:0000256" key="6">
    <source>
        <dbReference type="ARBA" id="ARBA00022553"/>
    </source>
</evidence>
<dbReference type="Gene3D" id="3.30.565.10">
    <property type="entry name" value="Histidine kinase-like ATPase, C-terminal domain"/>
    <property type="match status" value="1"/>
</dbReference>
<evidence type="ECO:0000256" key="18">
    <source>
        <dbReference type="PROSITE-ProRule" id="PRU00110"/>
    </source>
</evidence>
<reference evidence="25" key="1">
    <citation type="submission" date="2020-10" db="EMBL/GenBank/DDBJ databases">
        <authorList>
            <person name="Castelo-Branco R."/>
            <person name="Eusebio N."/>
            <person name="Adriana R."/>
            <person name="Vieira A."/>
            <person name="Brugerolle De Fraissinette N."/>
            <person name="Rezende De Castro R."/>
            <person name="Schneider M.P."/>
            <person name="Vasconcelos V."/>
            <person name="Leao P.N."/>
        </authorList>
    </citation>
    <scope>NUCLEOTIDE SEQUENCE</scope>
    <source>
        <strain evidence="25">LEGE 11467</strain>
    </source>
</reference>
<name>A0A928ZAI0_9CYAN</name>
<evidence type="ECO:0000256" key="11">
    <source>
        <dbReference type="ARBA" id="ARBA00022840"/>
    </source>
</evidence>
<dbReference type="SMART" id="SM00387">
    <property type="entry name" value="HATPase_c"/>
    <property type="match status" value="1"/>
</dbReference>
<feature type="modified residue" description="Phosphohistidine" evidence="18">
    <location>
        <position position="1064"/>
    </location>
</feature>
<evidence type="ECO:0000256" key="21">
    <source>
        <dbReference type="SAM" id="Phobius"/>
    </source>
</evidence>
<dbReference type="InterPro" id="IPR008207">
    <property type="entry name" value="Sig_transdc_His_kin_Hpt_dom"/>
</dbReference>
<evidence type="ECO:0000256" key="4">
    <source>
        <dbReference type="ARBA" id="ARBA00012438"/>
    </source>
</evidence>
<proteinExistence type="inferred from homology"/>
<dbReference type="Pfam" id="PF00072">
    <property type="entry name" value="Response_reg"/>
    <property type="match status" value="1"/>
</dbReference>
<dbReference type="SMART" id="SM01080">
    <property type="entry name" value="CHASE2"/>
    <property type="match status" value="1"/>
</dbReference>
<evidence type="ECO:0000256" key="3">
    <source>
        <dbReference type="ARBA" id="ARBA00006402"/>
    </source>
</evidence>
<feature type="compositionally biased region" description="Basic and acidic residues" evidence="20">
    <location>
        <begin position="972"/>
        <end position="995"/>
    </location>
</feature>
<dbReference type="SUPFAM" id="SSF47384">
    <property type="entry name" value="Homodimeric domain of signal transducing histidine kinase"/>
    <property type="match status" value="1"/>
</dbReference>
<dbReference type="GO" id="GO:0000155">
    <property type="term" value="F:phosphorelay sensor kinase activity"/>
    <property type="evidence" value="ECO:0007669"/>
    <property type="project" value="InterPro"/>
</dbReference>
<feature type="domain" description="Histidine kinase" evidence="22">
    <location>
        <begin position="437"/>
        <end position="674"/>
    </location>
</feature>
<sequence>MGSLVILGHIFGGFGLLQWVAIDRLFRIRPQEPIDTRIAIVEIDESDIGQLGTWPMPDARLAEVIEKIAAGEPAAIGLDLYRDIPIEPGHQKLIEVLRSTSDLFGVEKIAGDTVAPPPILSELGRVAIADLVPDRDGKVRRALLSAKDEDNNDRLGLGVMLALTYLEKQEGITLENAKPEEPGKQHYKLGRALFVPLTGREGNYRPSDIGGYQTFLNYRGTKDRFPRISITDVLKDRVPPNFFTDRIVLIGVTAISENDFELTPYSGAPSLEHPQMAGVVIHANIASQMLGAALDGRPLLRAWLHPVEWTWIMVWSILGATGSWTLLQVTQSNKRSLGMGGALLEIPIAGVVLAAIAYGAFREGWLIPTVAPLVAFSASAIALIDTYHRLSLKRANAQLRRYSQTLEERVLFRTAELKEAKVAAESASLAKSQFLANMSHEVRTPMNGVIGMTDLLLTTPLSPEQRDFVETLKTSGQNLLSIVNDILDFSKLEAGQMRLESVEFSLSTCVKKVTDLLEAQARSKGLKLFANIESSVPAIVKGDPTRLQQVLMNLAGNALKFTPQGEVEIRVSPTDDLPLADPILEGDAQVSPLRSPIGLRFEVRDTGIGIAPEDQKKLFQSFSQVDASTTRKYGGTGLGLAICRQLVNLMGGEIDVSSQLGMGSTFCFSARFDAADPDDGVREGNGSMTDRADFESLIPLKTLSYPVPHADLSGMRVLVATRNPLDLQTLRSYFGAWGIELEAVRDARIAFARLREALQSPTPYSLVLIDLEDAQLCGEKLGRLIRFDPQLEKTQWIATIAKCQQDNVARFYDAGASACLTKPIEPFELLAIFDDENLQLARIERTQRQGWQHDLKILLVEDTPINQKVLRNQLKTLGYCEPTCVGNGREALDLLEREAYDIILMDCLMPVLDGYRTTQMLRAREGSSEHTPVVAMTANAMEGDREQCLAAGMDDYISKPVDLQILAETLERWNPHDRDEATAEENPKPDVEKNADSIAISSHPRKVDDRPLLDLERLQAITDGDLEFQQELLETFTEDAVNCIAKMRAALHSTDAIELAGIAHQIKGASSTAAILMMPEIAKQIEMQAKDNQLEGVDELVMELEEILDRVKAYSIES</sequence>
<evidence type="ECO:0000259" key="24">
    <source>
        <dbReference type="PROSITE" id="PS50894"/>
    </source>
</evidence>
<evidence type="ECO:0000259" key="23">
    <source>
        <dbReference type="PROSITE" id="PS50110"/>
    </source>
</evidence>
<gene>
    <name evidence="25" type="ORF">IQ235_18290</name>
</gene>
<dbReference type="Pfam" id="PF05226">
    <property type="entry name" value="CHASE2"/>
    <property type="match status" value="1"/>
</dbReference>
<dbReference type="InterPro" id="IPR036097">
    <property type="entry name" value="HisK_dim/P_sf"/>
</dbReference>
<comment type="subcellular location">
    <subcellularLocation>
        <location evidence="2">Cell membrane</location>
        <topology evidence="2">Multi-pass membrane protein</topology>
    </subcellularLocation>
</comment>
<dbReference type="InterPro" id="IPR007890">
    <property type="entry name" value="CHASE2"/>
</dbReference>
<comment type="caution">
    <text evidence="25">The sequence shown here is derived from an EMBL/GenBank/DDBJ whole genome shotgun (WGS) entry which is preliminary data.</text>
</comment>
<dbReference type="FunFam" id="3.30.565.10:FF:000010">
    <property type="entry name" value="Sensor histidine kinase RcsC"/>
    <property type="match status" value="1"/>
</dbReference>
<feature type="domain" description="Response regulatory" evidence="23">
    <location>
        <begin position="856"/>
        <end position="974"/>
    </location>
</feature>
<dbReference type="PANTHER" id="PTHR45339:SF1">
    <property type="entry name" value="HYBRID SIGNAL TRANSDUCTION HISTIDINE KINASE J"/>
    <property type="match status" value="1"/>
</dbReference>
<dbReference type="GO" id="GO:0005886">
    <property type="term" value="C:plasma membrane"/>
    <property type="evidence" value="ECO:0007669"/>
    <property type="project" value="UniProtKB-SubCell"/>
</dbReference>
<comment type="similarity">
    <text evidence="3">In the N-terminal section; belongs to the phytochrome family.</text>
</comment>
<keyword evidence="8 21" id="KW-0812">Transmembrane</keyword>
<keyword evidence="5" id="KW-1003">Cell membrane</keyword>
<feature type="domain" description="Response regulatory" evidence="23">
    <location>
        <begin position="716"/>
        <end position="837"/>
    </location>
</feature>
<feature type="transmembrane region" description="Helical" evidence="21">
    <location>
        <begin position="339"/>
        <end position="359"/>
    </location>
</feature>
<dbReference type="Gene3D" id="1.20.120.160">
    <property type="entry name" value="HPT domain"/>
    <property type="match status" value="1"/>
</dbReference>
<dbReference type="CDD" id="cd00088">
    <property type="entry name" value="HPT"/>
    <property type="match status" value="1"/>
</dbReference>
<evidence type="ECO:0000256" key="16">
    <source>
        <dbReference type="ARBA" id="ARBA00068150"/>
    </source>
</evidence>
<dbReference type="CDD" id="cd17546">
    <property type="entry name" value="REC_hyHK_CKI1_RcsC-like"/>
    <property type="match status" value="1"/>
</dbReference>